<comment type="cofactor">
    <cofactor evidence="15">
        <name>Zn(2+)</name>
        <dbReference type="ChEBI" id="CHEBI:29105"/>
    </cofactor>
    <text evidence="15">Binds 1 zinc ion per subunit.</text>
</comment>
<keyword evidence="9 15" id="KW-0862">Zinc</keyword>
<evidence type="ECO:0000256" key="17">
    <source>
        <dbReference type="SAM" id="MobiDB-lite"/>
    </source>
</evidence>
<reference evidence="19 20" key="1">
    <citation type="journal article" date="2010" name="Stand. Genomic Sci.">
        <title>Complete genome sequence of Spirochaeta smaragdinae type strain (SEBR 4228).</title>
        <authorList>
            <person name="Mavromatis K."/>
            <person name="Yasawong M."/>
            <person name="Chertkov O."/>
            <person name="Lapidus A."/>
            <person name="Lucas S."/>
            <person name="Nolan M."/>
            <person name="Del Rio T.G."/>
            <person name="Tice H."/>
            <person name="Cheng J.F."/>
            <person name="Pitluck S."/>
            <person name="Liolios K."/>
            <person name="Ivanova N."/>
            <person name="Tapia R."/>
            <person name="Han C."/>
            <person name="Bruce D."/>
            <person name="Goodwin L."/>
            <person name="Pati A."/>
            <person name="Chen A."/>
            <person name="Palaniappan K."/>
            <person name="Land M."/>
            <person name="Hauser L."/>
            <person name="Chang Y.J."/>
            <person name="Jeffries C.D."/>
            <person name="Detter J.C."/>
            <person name="Rohde M."/>
            <person name="Brambilla E."/>
            <person name="Spring S."/>
            <person name="Goker M."/>
            <person name="Sikorski J."/>
            <person name="Woyke T."/>
            <person name="Bristow J."/>
            <person name="Eisen J.A."/>
            <person name="Markowitz V."/>
            <person name="Hugenholtz P."/>
            <person name="Klenk H.P."/>
            <person name="Kyrpides N.C."/>
        </authorList>
    </citation>
    <scope>NUCLEOTIDE SEQUENCE [LARGE SCALE GENOMIC DNA]</scope>
    <source>
        <strain evidence="20">DSM 11293 / JCM 15392 / SEBR 4228</strain>
    </source>
</reference>
<comment type="similarity">
    <text evidence="2 15">In the C-terminal section; belongs to the peptidase M41 family.</text>
</comment>
<keyword evidence="12 15" id="KW-0482">Metalloprotease</keyword>
<dbReference type="Pfam" id="PF01434">
    <property type="entry name" value="Peptidase_M41"/>
    <property type="match status" value="1"/>
</dbReference>
<dbReference type="GO" id="GO:0006508">
    <property type="term" value="P:proteolysis"/>
    <property type="evidence" value="ECO:0007669"/>
    <property type="project" value="UniProtKB-KW"/>
</dbReference>
<dbReference type="RefSeq" id="WP_013254846.1">
    <property type="nucleotide sequence ID" value="NC_014364.1"/>
</dbReference>
<protein>
    <recommendedName>
        <fullName evidence="15">ATP-dependent zinc metalloprotease FtsH</fullName>
        <ecNumber evidence="15">3.4.24.-</ecNumber>
    </recommendedName>
</protein>
<dbReference type="Gene3D" id="3.40.50.300">
    <property type="entry name" value="P-loop containing nucleotide triphosphate hydrolases"/>
    <property type="match status" value="1"/>
</dbReference>
<dbReference type="Pfam" id="PF00004">
    <property type="entry name" value="AAA"/>
    <property type="match status" value="1"/>
</dbReference>
<keyword evidence="5 15" id="KW-0812">Transmembrane</keyword>
<keyword evidence="6 15" id="KW-0479">Metal-binding</keyword>
<dbReference type="GO" id="GO:0030163">
    <property type="term" value="P:protein catabolic process"/>
    <property type="evidence" value="ECO:0007669"/>
    <property type="project" value="UniProtKB-UniRule"/>
</dbReference>
<evidence type="ECO:0000256" key="11">
    <source>
        <dbReference type="ARBA" id="ARBA00022989"/>
    </source>
</evidence>
<evidence type="ECO:0000256" key="4">
    <source>
        <dbReference type="ARBA" id="ARBA00022670"/>
    </source>
</evidence>
<dbReference type="STRING" id="573413.Spirs_2268"/>
<dbReference type="Proteomes" id="UP000002318">
    <property type="component" value="Chromosome"/>
</dbReference>
<feature type="binding site" evidence="15">
    <location>
        <begin position="236"/>
        <end position="243"/>
    </location>
    <ligand>
        <name>ATP</name>
        <dbReference type="ChEBI" id="CHEBI:30616"/>
    </ligand>
</feature>
<dbReference type="PANTHER" id="PTHR23076:SF97">
    <property type="entry name" value="ATP-DEPENDENT ZINC METALLOPROTEASE YME1L1"/>
    <property type="match status" value="1"/>
</dbReference>
<dbReference type="EC" id="3.4.24.-" evidence="15"/>
<dbReference type="InterPro" id="IPR011546">
    <property type="entry name" value="Pept_M41_FtsH_extracell"/>
</dbReference>
<dbReference type="InterPro" id="IPR000642">
    <property type="entry name" value="Peptidase_M41"/>
</dbReference>
<dbReference type="CDD" id="cd19501">
    <property type="entry name" value="RecA-like_FtsH"/>
    <property type="match status" value="1"/>
</dbReference>
<dbReference type="InterPro" id="IPR003593">
    <property type="entry name" value="AAA+_ATPase"/>
</dbReference>
<feature type="binding site" evidence="15">
    <location>
        <position position="461"/>
    </location>
    <ligand>
        <name>Zn(2+)</name>
        <dbReference type="ChEBI" id="CHEBI:29105"/>
        <note>catalytic</note>
    </ligand>
</feature>
<dbReference type="InterPro" id="IPR037219">
    <property type="entry name" value="Peptidase_M41-like"/>
</dbReference>
<evidence type="ECO:0000256" key="6">
    <source>
        <dbReference type="ARBA" id="ARBA00022723"/>
    </source>
</evidence>
<dbReference type="InterPro" id="IPR041569">
    <property type="entry name" value="AAA_lid_3"/>
</dbReference>
<feature type="region of interest" description="Disordered" evidence="17">
    <location>
        <begin position="1"/>
        <end position="21"/>
    </location>
</feature>
<evidence type="ECO:0000256" key="15">
    <source>
        <dbReference type="HAMAP-Rule" id="MF_01458"/>
    </source>
</evidence>
<gene>
    <name evidence="15" type="primary">ftsH</name>
    <name evidence="19" type="ordered locus">Spirs_2268</name>
</gene>
<evidence type="ECO:0000256" key="12">
    <source>
        <dbReference type="ARBA" id="ARBA00023049"/>
    </source>
</evidence>
<dbReference type="GO" id="GO:0004222">
    <property type="term" value="F:metalloendopeptidase activity"/>
    <property type="evidence" value="ECO:0007669"/>
    <property type="project" value="InterPro"/>
</dbReference>
<dbReference type="FunFam" id="1.20.58.760:FF:000001">
    <property type="entry name" value="ATP-dependent zinc metalloprotease FtsH"/>
    <property type="match status" value="1"/>
</dbReference>
<evidence type="ECO:0000256" key="5">
    <source>
        <dbReference type="ARBA" id="ARBA00022692"/>
    </source>
</evidence>
<dbReference type="SMART" id="SM00382">
    <property type="entry name" value="AAA"/>
    <property type="match status" value="1"/>
</dbReference>
<evidence type="ECO:0000256" key="16">
    <source>
        <dbReference type="RuleBase" id="RU003651"/>
    </source>
</evidence>
<dbReference type="SUPFAM" id="SSF52540">
    <property type="entry name" value="P-loop containing nucleoside triphosphate hydrolases"/>
    <property type="match status" value="1"/>
</dbReference>
<feature type="transmembrane region" description="Helical" evidence="15">
    <location>
        <begin position="37"/>
        <end position="58"/>
    </location>
</feature>
<evidence type="ECO:0000256" key="2">
    <source>
        <dbReference type="ARBA" id="ARBA00010044"/>
    </source>
</evidence>
<dbReference type="Pfam" id="PF06480">
    <property type="entry name" value="FtsH_ext"/>
    <property type="match status" value="1"/>
</dbReference>
<dbReference type="HAMAP" id="MF_01458">
    <property type="entry name" value="FtsH"/>
    <property type="match status" value="1"/>
</dbReference>
<dbReference type="KEGG" id="ssm:Spirs_2268"/>
<evidence type="ECO:0000256" key="7">
    <source>
        <dbReference type="ARBA" id="ARBA00022741"/>
    </source>
</evidence>
<dbReference type="OrthoDB" id="9809379at2"/>
<evidence type="ECO:0000256" key="9">
    <source>
        <dbReference type="ARBA" id="ARBA00022833"/>
    </source>
</evidence>
<keyword evidence="13 15" id="KW-0472">Membrane</keyword>
<dbReference type="GO" id="GO:0016887">
    <property type="term" value="F:ATP hydrolysis activity"/>
    <property type="evidence" value="ECO:0007669"/>
    <property type="project" value="UniProtKB-UniRule"/>
</dbReference>
<keyword evidence="3 15" id="KW-1003">Cell membrane</keyword>
<feature type="binding site" evidence="15">
    <location>
        <position position="457"/>
    </location>
    <ligand>
        <name>Zn(2+)</name>
        <dbReference type="ChEBI" id="CHEBI:29105"/>
        <note>catalytic</note>
    </ligand>
</feature>
<dbReference type="PROSITE" id="PS00674">
    <property type="entry name" value="AAA"/>
    <property type="match status" value="1"/>
</dbReference>
<feature type="active site" evidence="15">
    <location>
        <position position="458"/>
    </location>
</feature>
<keyword evidence="4 15" id="KW-0645">Protease</keyword>
<feature type="binding site" evidence="15">
    <location>
        <position position="534"/>
    </location>
    <ligand>
        <name>Zn(2+)</name>
        <dbReference type="ChEBI" id="CHEBI:29105"/>
        <note>catalytic</note>
    </ligand>
</feature>
<keyword evidence="20" id="KW-1185">Reference proteome</keyword>
<evidence type="ECO:0000256" key="10">
    <source>
        <dbReference type="ARBA" id="ARBA00022840"/>
    </source>
</evidence>
<dbReference type="AlphaFoldDB" id="E1R756"/>
<dbReference type="GO" id="GO:0004176">
    <property type="term" value="F:ATP-dependent peptidase activity"/>
    <property type="evidence" value="ECO:0007669"/>
    <property type="project" value="InterPro"/>
</dbReference>
<evidence type="ECO:0000256" key="14">
    <source>
        <dbReference type="ARBA" id="ARBA00061570"/>
    </source>
</evidence>
<keyword evidence="15" id="KW-0997">Cell inner membrane</keyword>
<dbReference type="GO" id="GO:0008270">
    <property type="term" value="F:zinc ion binding"/>
    <property type="evidence" value="ECO:0007669"/>
    <property type="project" value="UniProtKB-UniRule"/>
</dbReference>
<dbReference type="eggNOG" id="COG0465">
    <property type="taxonomic scope" value="Bacteria"/>
</dbReference>
<comment type="function">
    <text evidence="15">Acts as a processive, ATP-dependent zinc metallopeptidase for both cytoplasmic and membrane proteins. Plays a role in the quality control of integral membrane proteins.</text>
</comment>
<comment type="subunit">
    <text evidence="15">Homohexamer.</text>
</comment>
<comment type="subcellular location">
    <subcellularLocation>
        <location evidence="15">Cell inner membrane</location>
        <topology evidence="15">Multi-pass membrane protein</topology>
        <orientation evidence="15">Cytoplasmic side</orientation>
    </subcellularLocation>
    <subcellularLocation>
        <location evidence="1">Membrane</location>
    </subcellularLocation>
</comment>
<dbReference type="InterPro" id="IPR005936">
    <property type="entry name" value="FtsH"/>
</dbReference>
<keyword evidence="8 15" id="KW-0378">Hydrolase</keyword>
<comment type="similarity">
    <text evidence="16">Belongs to the AAA ATPase family.</text>
</comment>
<dbReference type="Pfam" id="PF17862">
    <property type="entry name" value="AAA_lid_3"/>
    <property type="match status" value="1"/>
</dbReference>
<feature type="domain" description="AAA+ ATPase" evidence="18">
    <location>
        <begin position="228"/>
        <end position="366"/>
    </location>
</feature>
<dbReference type="FunFam" id="3.40.50.300:FF:000001">
    <property type="entry name" value="ATP-dependent zinc metalloprotease FtsH"/>
    <property type="match status" value="1"/>
</dbReference>
<dbReference type="InterPro" id="IPR027417">
    <property type="entry name" value="P-loop_NTPase"/>
</dbReference>
<evidence type="ECO:0000259" key="18">
    <source>
        <dbReference type="SMART" id="SM00382"/>
    </source>
</evidence>
<dbReference type="InterPro" id="IPR003960">
    <property type="entry name" value="ATPase_AAA_CS"/>
</dbReference>
<dbReference type="SUPFAM" id="SSF140990">
    <property type="entry name" value="FtsH protease domain-like"/>
    <property type="match status" value="1"/>
</dbReference>
<dbReference type="Gene3D" id="1.10.8.60">
    <property type="match status" value="1"/>
</dbReference>
<dbReference type="NCBIfam" id="TIGR01241">
    <property type="entry name" value="FtsH_fam"/>
    <property type="match status" value="1"/>
</dbReference>
<evidence type="ECO:0000256" key="8">
    <source>
        <dbReference type="ARBA" id="ARBA00022801"/>
    </source>
</evidence>
<dbReference type="FunFam" id="1.10.8.60:FF:000001">
    <property type="entry name" value="ATP-dependent zinc metalloprotease FtsH"/>
    <property type="match status" value="1"/>
</dbReference>
<keyword evidence="7 15" id="KW-0547">Nucleotide-binding</keyword>
<dbReference type="PANTHER" id="PTHR23076">
    <property type="entry name" value="METALLOPROTEASE M41 FTSH"/>
    <property type="match status" value="1"/>
</dbReference>
<comment type="similarity">
    <text evidence="14 15">In the central section; belongs to the AAA ATPase family.</text>
</comment>
<organism evidence="19 20">
    <name type="scientific">Sediminispirochaeta smaragdinae (strain DSM 11293 / JCM 15392 / SEBR 4228)</name>
    <name type="common">Spirochaeta smaragdinae</name>
    <dbReference type="NCBI Taxonomy" id="573413"/>
    <lineage>
        <taxon>Bacteria</taxon>
        <taxon>Pseudomonadati</taxon>
        <taxon>Spirochaetota</taxon>
        <taxon>Spirochaetia</taxon>
        <taxon>Spirochaetales</taxon>
        <taxon>Spirochaetaceae</taxon>
        <taxon>Sediminispirochaeta</taxon>
    </lineage>
</organism>
<evidence type="ECO:0000256" key="3">
    <source>
        <dbReference type="ARBA" id="ARBA00022475"/>
    </source>
</evidence>
<accession>E1R756</accession>
<proteinExistence type="inferred from homology"/>
<evidence type="ECO:0000313" key="20">
    <source>
        <dbReference type="Proteomes" id="UP000002318"/>
    </source>
</evidence>
<keyword evidence="11 15" id="KW-1133">Transmembrane helix</keyword>
<dbReference type="HOGENOM" id="CLU_000688_16_2_12"/>
<evidence type="ECO:0000256" key="13">
    <source>
        <dbReference type="ARBA" id="ARBA00023136"/>
    </source>
</evidence>
<sequence length="646" mass="71051">MIMAGKKKDNNCWNKESPKGSCKDDDKLFGRFPKGQFHFSIGYFLIVFIVLSMINTMLAKTPATQVPFSQFKSLIADGTIDRVQLGEHEYLGFPEARGTNGPGVGQLGGQTYKTVPVNDPSFIKLMDEKGVSYAAVDNSGGQSIMVLLNWIIPIALLFFLWRYVLKKMGNVGGNVMSFGQNRARIVAESETRTTFNDVAGVEEAKDELVEVVDFLKNPTKYTAIGGKIPKGILLVGPPGTGKTLLARAVAGEAGVVFFRMSGADFVEMFVGVGAARVRDLFRQAREKAPCIIFVDELDAIGKSRANNIGGNDEREQTLNQLLVEMDGFDATSGVILLAATNRPELLDPALLRPGRFDRQVLVDRPDLEGREAILNIHAKDVKLDKSVDLKEIAASTPGFVGSDLANIINEAALLAVRGGRNLVTMADLHEAIEKTVAGLQKKNRLINPKERRIVAYHETGHALVAAATPGSDPVQKISIVPRGLGALGYTLQMPIEDRYLMSQGELIGKIDVLLGGRAAEQIIFNEISTGASNDLVKATDLARNMITEYGMSERFKNVALTKRAHSYLGGETNQSREYSESTQQYVDEEIARIIDERYEIVLKLLEEQRPVLEKCAAQLLEREVMESDIFIDLLKEENFPVKNLQQ</sequence>
<dbReference type="InterPro" id="IPR003959">
    <property type="entry name" value="ATPase_AAA_core"/>
</dbReference>
<dbReference type="EMBL" id="CP002116">
    <property type="protein sequence ID" value="ADK81383.1"/>
    <property type="molecule type" value="Genomic_DNA"/>
</dbReference>
<keyword evidence="10 15" id="KW-0067">ATP-binding</keyword>
<evidence type="ECO:0000313" key="19">
    <source>
        <dbReference type="EMBL" id="ADK81383.1"/>
    </source>
</evidence>
<evidence type="ECO:0000256" key="1">
    <source>
        <dbReference type="ARBA" id="ARBA00004370"/>
    </source>
</evidence>
<name>E1R756_SEDSS</name>
<dbReference type="GO" id="GO:0005524">
    <property type="term" value="F:ATP binding"/>
    <property type="evidence" value="ECO:0007669"/>
    <property type="project" value="UniProtKB-UniRule"/>
</dbReference>
<dbReference type="GO" id="GO:0005886">
    <property type="term" value="C:plasma membrane"/>
    <property type="evidence" value="ECO:0007669"/>
    <property type="project" value="UniProtKB-SubCell"/>
</dbReference>
<dbReference type="Gene3D" id="1.20.58.760">
    <property type="entry name" value="Peptidase M41"/>
    <property type="match status" value="1"/>
</dbReference>
<feature type="transmembrane region" description="Helical" evidence="15">
    <location>
        <begin position="144"/>
        <end position="164"/>
    </location>
</feature>